<proteinExistence type="inferred from homology"/>
<dbReference type="EMBL" id="CP009287">
    <property type="protein sequence ID" value="AIQ67393.1"/>
    <property type="molecule type" value="Genomic_DNA"/>
</dbReference>
<dbReference type="InterPro" id="IPR010099">
    <property type="entry name" value="SDR39U1"/>
</dbReference>
<dbReference type="CDD" id="cd05242">
    <property type="entry name" value="SDR_a8"/>
    <property type="match status" value="1"/>
</dbReference>
<dbReference type="PANTHER" id="PTHR11092:SF0">
    <property type="entry name" value="EPIMERASE FAMILY PROTEIN SDR39U1"/>
    <property type="match status" value="1"/>
</dbReference>
<dbReference type="STRING" id="189425.PGRAT_06880"/>
<evidence type="ECO:0000259" key="3">
    <source>
        <dbReference type="Pfam" id="PF08338"/>
    </source>
</evidence>
<accession>A0A089M7G3</accession>
<feature type="domain" description="NAD-dependent epimerase/dehydratase" evidence="2">
    <location>
        <begin position="4"/>
        <end position="216"/>
    </location>
</feature>
<evidence type="ECO:0000256" key="1">
    <source>
        <dbReference type="ARBA" id="ARBA00009353"/>
    </source>
</evidence>
<dbReference type="Pfam" id="PF08338">
    <property type="entry name" value="DUF1731"/>
    <property type="match status" value="1"/>
</dbReference>
<keyword evidence="5" id="KW-1185">Reference proteome</keyword>
<gene>
    <name evidence="4" type="ORF">PGRAT_06880</name>
</gene>
<dbReference type="InterPro" id="IPR013549">
    <property type="entry name" value="DUF1731"/>
</dbReference>
<organism evidence="4 5">
    <name type="scientific">Paenibacillus graminis</name>
    <dbReference type="NCBI Taxonomy" id="189425"/>
    <lineage>
        <taxon>Bacteria</taxon>
        <taxon>Bacillati</taxon>
        <taxon>Bacillota</taxon>
        <taxon>Bacilli</taxon>
        <taxon>Bacillales</taxon>
        <taxon>Paenibacillaceae</taxon>
        <taxon>Paenibacillus</taxon>
    </lineage>
</organism>
<evidence type="ECO:0008006" key="6">
    <source>
        <dbReference type="Google" id="ProtNLM"/>
    </source>
</evidence>
<reference evidence="4 5" key="1">
    <citation type="submission" date="2014-08" db="EMBL/GenBank/DDBJ databases">
        <title>Comparative genomics of the Paenibacillus odorifer group.</title>
        <authorList>
            <person name="den Bakker H.C."/>
            <person name="Tsai Y.-C."/>
            <person name="Martin N."/>
            <person name="Korlach J."/>
            <person name="Wiedmann M."/>
        </authorList>
    </citation>
    <scope>NUCLEOTIDE SEQUENCE [LARGE SCALE GENOMIC DNA]</scope>
    <source>
        <strain evidence="4 5">DSM 15220</strain>
    </source>
</reference>
<dbReference type="KEGG" id="pgm:PGRAT_06880"/>
<dbReference type="Proteomes" id="UP000029500">
    <property type="component" value="Chromosome"/>
</dbReference>
<sequence length="301" mass="32823">MKYLICGGSGFIGRELTEYWLQGGHQIIVVGRKQPESRTAAHPALSFLTWDSLASHPELAYGADALVNLAGSSLSQRWSPSGKKSIMQSRLETVSAIAKLLNALQNKPPVVIQSSAIAIYGTSLEDTYDETSPVHVMDFPSEVVEAWEGAADEAYKGVRVVKLRTGVVLGNESGAFPKMKLPYMLGFGGKIGSGKQWLSWIDLTDIVRLIDFCVQTPGIEGPVNATAPHPVTNEAFGKMIGKVYHRPHWFPIPAFLLKTAVGELSEILLKGQRVLPSKALEHGFTFTYPTLQPALEHLKAE</sequence>
<dbReference type="HOGENOM" id="CLU_047373_0_2_9"/>
<evidence type="ECO:0000259" key="2">
    <source>
        <dbReference type="Pfam" id="PF01370"/>
    </source>
</evidence>
<comment type="similarity">
    <text evidence="1">Belongs to the NAD(P)-dependent epimerase/dehydratase family. SDR39U1 subfamily.</text>
</comment>
<dbReference type="RefSeq" id="WP_025704996.1">
    <property type="nucleotide sequence ID" value="NZ_CP009287.1"/>
</dbReference>
<evidence type="ECO:0000313" key="5">
    <source>
        <dbReference type="Proteomes" id="UP000029500"/>
    </source>
</evidence>
<dbReference type="InterPro" id="IPR001509">
    <property type="entry name" value="Epimerase_deHydtase"/>
</dbReference>
<protein>
    <recommendedName>
        <fullName evidence="6">Multidrug MFS transporter</fullName>
    </recommendedName>
</protein>
<dbReference type="Pfam" id="PF01370">
    <property type="entry name" value="Epimerase"/>
    <property type="match status" value="1"/>
</dbReference>
<dbReference type="NCBIfam" id="TIGR01777">
    <property type="entry name" value="yfcH"/>
    <property type="match status" value="1"/>
</dbReference>
<dbReference type="OrthoDB" id="9801773at2"/>
<evidence type="ECO:0000313" key="4">
    <source>
        <dbReference type="EMBL" id="AIQ67393.1"/>
    </source>
</evidence>
<feature type="domain" description="DUF1731" evidence="3">
    <location>
        <begin position="252"/>
        <end position="298"/>
    </location>
</feature>
<dbReference type="Gene3D" id="3.40.50.720">
    <property type="entry name" value="NAD(P)-binding Rossmann-like Domain"/>
    <property type="match status" value="1"/>
</dbReference>
<dbReference type="PANTHER" id="PTHR11092">
    <property type="entry name" value="SUGAR NUCLEOTIDE EPIMERASE RELATED"/>
    <property type="match status" value="1"/>
</dbReference>
<dbReference type="eggNOG" id="COG1090">
    <property type="taxonomic scope" value="Bacteria"/>
</dbReference>
<dbReference type="AlphaFoldDB" id="A0A089M7G3"/>
<dbReference type="InterPro" id="IPR036291">
    <property type="entry name" value="NAD(P)-bd_dom_sf"/>
</dbReference>
<dbReference type="SUPFAM" id="SSF51735">
    <property type="entry name" value="NAD(P)-binding Rossmann-fold domains"/>
    <property type="match status" value="1"/>
</dbReference>
<name>A0A089M7G3_9BACL</name>